<dbReference type="CDD" id="cd00130">
    <property type="entry name" value="PAS"/>
    <property type="match status" value="2"/>
</dbReference>
<feature type="domain" description="GGDEF" evidence="11">
    <location>
        <begin position="549"/>
        <end position="682"/>
    </location>
</feature>
<name>A0A5B8RWP1_9BURK</name>
<evidence type="ECO:0000256" key="3">
    <source>
        <dbReference type="ARBA" id="ARBA00022989"/>
    </source>
</evidence>
<keyword evidence="13" id="KW-1185">Reference proteome</keyword>
<dbReference type="Gene3D" id="6.10.340.10">
    <property type="match status" value="1"/>
</dbReference>
<dbReference type="SUPFAM" id="SSF55073">
    <property type="entry name" value="Nucleotide cyclase"/>
    <property type="match status" value="1"/>
</dbReference>
<dbReference type="PROSITE" id="PS50885">
    <property type="entry name" value="HAMP"/>
    <property type="match status" value="1"/>
</dbReference>
<keyword evidence="4 6" id="KW-0472">Membrane</keyword>
<keyword evidence="3 6" id="KW-1133">Transmembrane helix</keyword>
<proteinExistence type="predicted"/>
<comment type="catalytic activity">
    <reaction evidence="5">
        <text>3',3'-c-di-GMP + H2O = 5'-phosphoguanylyl(3'-&gt;5')guanosine + H(+)</text>
        <dbReference type="Rhea" id="RHEA:24902"/>
        <dbReference type="ChEBI" id="CHEBI:15377"/>
        <dbReference type="ChEBI" id="CHEBI:15378"/>
        <dbReference type="ChEBI" id="CHEBI:58754"/>
        <dbReference type="ChEBI" id="CHEBI:58805"/>
        <dbReference type="EC" id="3.1.4.52"/>
    </reaction>
    <physiologicalReaction direction="left-to-right" evidence="5">
        <dbReference type="Rhea" id="RHEA:24903"/>
    </physiologicalReaction>
</comment>
<keyword evidence="2 6" id="KW-0812">Transmembrane</keyword>
<dbReference type="FunFam" id="3.30.70.270:FF:000001">
    <property type="entry name" value="Diguanylate cyclase domain protein"/>
    <property type="match status" value="1"/>
</dbReference>
<dbReference type="OrthoDB" id="9813903at2"/>
<dbReference type="SMART" id="SM00091">
    <property type="entry name" value="PAS"/>
    <property type="match status" value="2"/>
</dbReference>
<dbReference type="SMART" id="SM00304">
    <property type="entry name" value="HAMP"/>
    <property type="match status" value="1"/>
</dbReference>
<dbReference type="SMART" id="SM00052">
    <property type="entry name" value="EAL"/>
    <property type="match status" value="1"/>
</dbReference>
<evidence type="ECO:0000256" key="2">
    <source>
        <dbReference type="ARBA" id="ARBA00022692"/>
    </source>
</evidence>
<accession>A0A5B8RWP1</accession>
<dbReference type="InterPro" id="IPR035965">
    <property type="entry name" value="PAS-like_dom_sf"/>
</dbReference>
<evidence type="ECO:0000313" key="13">
    <source>
        <dbReference type="Proteomes" id="UP000321199"/>
    </source>
</evidence>
<gene>
    <name evidence="12" type="ORF">FOZ74_08660</name>
</gene>
<dbReference type="GO" id="GO:0016020">
    <property type="term" value="C:membrane"/>
    <property type="evidence" value="ECO:0007669"/>
    <property type="project" value="UniProtKB-SubCell"/>
</dbReference>
<organism evidence="12 13">
    <name type="scientific">Comamonas flocculans</name>
    <dbReference type="NCBI Taxonomy" id="2597701"/>
    <lineage>
        <taxon>Bacteria</taxon>
        <taxon>Pseudomonadati</taxon>
        <taxon>Pseudomonadota</taxon>
        <taxon>Betaproteobacteria</taxon>
        <taxon>Burkholderiales</taxon>
        <taxon>Comamonadaceae</taxon>
        <taxon>Comamonas</taxon>
    </lineage>
</organism>
<protein>
    <submittedName>
        <fullName evidence="12">EAL domain-containing protein</fullName>
    </submittedName>
</protein>
<feature type="transmembrane region" description="Helical" evidence="6">
    <location>
        <begin position="25"/>
        <end position="47"/>
    </location>
</feature>
<dbReference type="InterPro" id="IPR003660">
    <property type="entry name" value="HAMP_dom"/>
</dbReference>
<evidence type="ECO:0000259" key="11">
    <source>
        <dbReference type="PROSITE" id="PS50887"/>
    </source>
</evidence>
<dbReference type="GO" id="GO:0071732">
    <property type="term" value="P:cellular response to nitric oxide"/>
    <property type="evidence" value="ECO:0007669"/>
    <property type="project" value="UniProtKB-ARBA"/>
</dbReference>
<dbReference type="CDD" id="cd01948">
    <property type="entry name" value="EAL"/>
    <property type="match status" value="1"/>
</dbReference>
<dbReference type="Gene3D" id="3.30.450.20">
    <property type="entry name" value="PAS domain"/>
    <property type="match status" value="2"/>
</dbReference>
<dbReference type="Gene3D" id="3.20.20.450">
    <property type="entry name" value="EAL domain"/>
    <property type="match status" value="1"/>
</dbReference>
<dbReference type="NCBIfam" id="TIGR00254">
    <property type="entry name" value="GGDEF"/>
    <property type="match status" value="1"/>
</dbReference>
<dbReference type="InterPro" id="IPR035919">
    <property type="entry name" value="EAL_sf"/>
</dbReference>
<dbReference type="Pfam" id="PF13426">
    <property type="entry name" value="PAS_9"/>
    <property type="match status" value="1"/>
</dbReference>
<dbReference type="NCBIfam" id="TIGR00229">
    <property type="entry name" value="sensory_box"/>
    <property type="match status" value="2"/>
</dbReference>
<dbReference type="CDD" id="cd06225">
    <property type="entry name" value="HAMP"/>
    <property type="match status" value="1"/>
</dbReference>
<dbReference type="SMART" id="SM00267">
    <property type="entry name" value="GGDEF"/>
    <property type="match status" value="1"/>
</dbReference>
<evidence type="ECO:0000259" key="10">
    <source>
        <dbReference type="PROSITE" id="PS50885"/>
    </source>
</evidence>
<dbReference type="PROSITE" id="PS50112">
    <property type="entry name" value="PAS"/>
    <property type="match status" value="2"/>
</dbReference>
<dbReference type="CDD" id="cd01949">
    <property type="entry name" value="GGDEF"/>
    <property type="match status" value="1"/>
</dbReference>
<comment type="subcellular location">
    <subcellularLocation>
        <location evidence="1">Membrane</location>
        <topology evidence="1">Multi-pass membrane protein</topology>
    </subcellularLocation>
</comment>
<dbReference type="InterPro" id="IPR000014">
    <property type="entry name" value="PAS"/>
</dbReference>
<dbReference type="EMBL" id="CP042344">
    <property type="protein sequence ID" value="QEA13098.1"/>
    <property type="molecule type" value="Genomic_DNA"/>
</dbReference>
<dbReference type="PANTHER" id="PTHR44757:SF2">
    <property type="entry name" value="BIOFILM ARCHITECTURE MAINTENANCE PROTEIN MBAA"/>
    <property type="match status" value="1"/>
</dbReference>
<dbReference type="InterPro" id="IPR013767">
    <property type="entry name" value="PAS_fold"/>
</dbReference>
<dbReference type="PROSITE" id="PS50883">
    <property type="entry name" value="EAL"/>
    <property type="match status" value="1"/>
</dbReference>
<dbReference type="FunFam" id="3.20.20.450:FF:000001">
    <property type="entry name" value="Cyclic di-GMP phosphodiesterase yahA"/>
    <property type="match status" value="1"/>
</dbReference>
<dbReference type="SMART" id="SM00086">
    <property type="entry name" value="PAC"/>
    <property type="match status" value="2"/>
</dbReference>
<dbReference type="GO" id="GO:0071111">
    <property type="term" value="F:cyclic-guanylate-specific phosphodiesterase activity"/>
    <property type="evidence" value="ECO:0007669"/>
    <property type="project" value="UniProtKB-EC"/>
</dbReference>
<dbReference type="KEGG" id="cof:FOZ74_08660"/>
<feature type="domain" description="HAMP" evidence="10">
    <location>
        <begin position="206"/>
        <end position="258"/>
    </location>
</feature>
<evidence type="ECO:0000259" key="7">
    <source>
        <dbReference type="PROSITE" id="PS50112"/>
    </source>
</evidence>
<dbReference type="PANTHER" id="PTHR44757">
    <property type="entry name" value="DIGUANYLATE CYCLASE DGCP"/>
    <property type="match status" value="1"/>
</dbReference>
<dbReference type="InterPro" id="IPR029787">
    <property type="entry name" value="Nucleotide_cyclase"/>
</dbReference>
<dbReference type="InterPro" id="IPR001610">
    <property type="entry name" value="PAC"/>
</dbReference>
<feature type="domain" description="EAL" evidence="9">
    <location>
        <begin position="691"/>
        <end position="946"/>
    </location>
</feature>
<dbReference type="Gene3D" id="3.30.70.270">
    <property type="match status" value="1"/>
</dbReference>
<dbReference type="AlphaFoldDB" id="A0A5B8RWP1"/>
<evidence type="ECO:0000313" key="12">
    <source>
        <dbReference type="EMBL" id="QEA13098.1"/>
    </source>
</evidence>
<evidence type="ECO:0000259" key="9">
    <source>
        <dbReference type="PROSITE" id="PS50883"/>
    </source>
</evidence>
<dbReference type="InterPro" id="IPR000160">
    <property type="entry name" value="GGDEF_dom"/>
</dbReference>
<dbReference type="InterPro" id="IPR052155">
    <property type="entry name" value="Biofilm_reg_signaling"/>
</dbReference>
<dbReference type="Pfam" id="PF00989">
    <property type="entry name" value="PAS"/>
    <property type="match status" value="1"/>
</dbReference>
<dbReference type="Proteomes" id="UP000321199">
    <property type="component" value="Chromosome"/>
</dbReference>
<feature type="transmembrane region" description="Helical" evidence="6">
    <location>
        <begin position="182"/>
        <end position="204"/>
    </location>
</feature>
<dbReference type="InterPro" id="IPR043128">
    <property type="entry name" value="Rev_trsase/Diguanyl_cyclase"/>
</dbReference>
<evidence type="ECO:0000256" key="1">
    <source>
        <dbReference type="ARBA" id="ARBA00004141"/>
    </source>
</evidence>
<evidence type="ECO:0000259" key="8">
    <source>
        <dbReference type="PROSITE" id="PS50113"/>
    </source>
</evidence>
<dbReference type="SUPFAM" id="SSF141868">
    <property type="entry name" value="EAL domain-like"/>
    <property type="match status" value="1"/>
</dbReference>
<reference evidence="12 13" key="1">
    <citation type="submission" date="2019-07" db="EMBL/GenBank/DDBJ databases">
        <title>Complete genome sequence of Comamonas sp. NLF 7-7 isolated from livestock.</title>
        <authorList>
            <person name="Kim D.H."/>
            <person name="Kim J.G."/>
        </authorList>
    </citation>
    <scope>NUCLEOTIDE SEQUENCE [LARGE SCALE GENOMIC DNA]</scope>
    <source>
        <strain evidence="12 13">NLF 7-7</strain>
    </source>
</reference>
<dbReference type="InterPro" id="IPR029095">
    <property type="entry name" value="NarX-like_N"/>
</dbReference>
<dbReference type="InterPro" id="IPR001633">
    <property type="entry name" value="EAL_dom"/>
</dbReference>
<dbReference type="GO" id="GO:0006355">
    <property type="term" value="P:regulation of DNA-templated transcription"/>
    <property type="evidence" value="ECO:0007669"/>
    <property type="project" value="InterPro"/>
</dbReference>
<dbReference type="GO" id="GO:0007165">
    <property type="term" value="P:signal transduction"/>
    <property type="evidence" value="ECO:0007669"/>
    <property type="project" value="InterPro"/>
</dbReference>
<dbReference type="InterPro" id="IPR000700">
    <property type="entry name" value="PAS-assoc_C"/>
</dbReference>
<dbReference type="RefSeq" id="WP_146912691.1">
    <property type="nucleotide sequence ID" value="NZ_CP042344.1"/>
</dbReference>
<dbReference type="SUPFAM" id="SSF55785">
    <property type="entry name" value="PYP-like sensor domain (PAS domain)"/>
    <property type="match status" value="2"/>
</dbReference>
<sequence length="958" mass="105317">MPNGKASEPAARRRLSLPASLRGKALLALALIGLIALANVLTVHALLRRSENIAATLNVAGKLRMLGQRAALQALAAPGADRAAALREHEREFAAAWGALRSGGSAFGLQVPALQGALQPALAQLQSAWQDYRRLMAEVVPAPRASGAQAAQLLQASSLMLAHNEALMDALVQESARVQRNAIAASALLFALDLLLLALGYALFMRHVLAPIRALTRQARAMGEGRYVTEVVVPAGAEFTELAGALNASSQRIAELLEEVRGERAALAQMQAMFEGLAQNDVAGIYMVNADMRLTYVNARFAELTGHARETLCAHFEVRRLYTDATWPQAARSMAQRLNGQARSTRYESRIRRADGRDIEVEIFGSAMRLGDAPATIGLLIDISQRKRAEASMRRANIVYQSTRDAIVVTDADGVVQDVNPAFTAITGYAPADIIGRRMNLLSSGKQDRAFYHAMWQSLHDSGSWSGDIHNRRKSGEEFIEHLEISTAYNDDGSVNCRVGLFSDVTEERVREASIWRQAHFDHLTGLANRQMFEQRLATGMEHARTTGLPMALVFLDLDFFKEVNDTFGHDEGDALLQEVARRLLACVRSSDHVARLGGDEFTLILQDVQHESDVALVCEKALHSIVQPYALKQNTVHISVSAGIAFYPQDASDSAQLLRHADLAMYASKEKGRNRFSRFAPEMLHEEQWRLQLLHELEKGLAREQFMLHYQPIVDMASGRTVKAEALLRWEHPLHGVLSPGEFIPAAEESGLIVALGDWVFREATRQLAEWRHLAAPAFELSVNVSPRQLHASEHAVQDWLDWLQQLALRSDSLTVEITEGVLLDGDQATGAKMLALQGAGLKVALDDFGTGYSSLSYLKRFPIDFLKIDRSFVSKLPQSQEDRVLCSAIIAMAHQLGIEVVAEGVETREQHIFLRGQGCDYGQGYWYGRPMNARSLGERLQAEAGQADPLGAAPGQ</sequence>
<dbReference type="Pfam" id="PF00672">
    <property type="entry name" value="HAMP"/>
    <property type="match status" value="1"/>
</dbReference>
<dbReference type="Pfam" id="PF13675">
    <property type="entry name" value="PilJ"/>
    <property type="match status" value="1"/>
</dbReference>
<evidence type="ECO:0000256" key="5">
    <source>
        <dbReference type="ARBA" id="ARBA00051114"/>
    </source>
</evidence>
<evidence type="ECO:0000256" key="6">
    <source>
        <dbReference type="SAM" id="Phobius"/>
    </source>
</evidence>
<evidence type="ECO:0000256" key="4">
    <source>
        <dbReference type="ARBA" id="ARBA00023136"/>
    </source>
</evidence>
<feature type="domain" description="PAC" evidence="8">
    <location>
        <begin position="345"/>
        <end position="395"/>
    </location>
</feature>
<feature type="domain" description="PAS" evidence="7">
    <location>
        <begin position="392"/>
        <end position="437"/>
    </location>
</feature>
<dbReference type="PROSITE" id="PS50113">
    <property type="entry name" value="PAC"/>
    <property type="match status" value="1"/>
</dbReference>
<dbReference type="PROSITE" id="PS50887">
    <property type="entry name" value="GGDEF"/>
    <property type="match status" value="1"/>
</dbReference>
<feature type="domain" description="PAS" evidence="7">
    <location>
        <begin position="270"/>
        <end position="312"/>
    </location>
</feature>
<dbReference type="Pfam" id="PF00563">
    <property type="entry name" value="EAL"/>
    <property type="match status" value="1"/>
</dbReference>
<dbReference type="Pfam" id="PF00990">
    <property type="entry name" value="GGDEF"/>
    <property type="match status" value="1"/>
</dbReference>